<feature type="transmembrane region" description="Helical" evidence="10">
    <location>
        <begin position="182"/>
        <end position="201"/>
    </location>
</feature>
<dbReference type="Proteomes" id="UP000324800">
    <property type="component" value="Unassembled WGS sequence"/>
</dbReference>
<keyword evidence="8" id="KW-0458">Lysosome</keyword>
<evidence type="ECO:0000256" key="2">
    <source>
        <dbReference type="ARBA" id="ARBA00009901"/>
    </source>
</evidence>
<dbReference type="Pfam" id="PF04791">
    <property type="entry name" value="LMBR1"/>
    <property type="match status" value="1"/>
</dbReference>
<feature type="non-terminal residue" evidence="11">
    <location>
        <position position="276"/>
    </location>
</feature>
<evidence type="ECO:0000256" key="9">
    <source>
        <dbReference type="ARBA" id="ARBA00023285"/>
    </source>
</evidence>
<evidence type="ECO:0000256" key="4">
    <source>
        <dbReference type="ARBA" id="ARBA00022628"/>
    </source>
</evidence>
<dbReference type="EMBL" id="SNRW01022189">
    <property type="protein sequence ID" value="KAA6364003.1"/>
    <property type="molecule type" value="Genomic_DNA"/>
</dbReference>
<dbReference type="GO" id="GO:0031419">
    <property type="term" value="F:cobalamin binding"/>
    <property type="evidence" value="ECO:0007669"/>
    <property type="project" value="UniProtKB-KW"/>
</dbReference>
<dbReference type="InterPro" id="IPR050854">
    <property type="entry name" value="LMBD1_LysCbl_Transport"/>
</dbReference>
<organism evidence="11 12">
    <name type="scientific">Streblomastix strix</name>
    <dbReference type="NCBI Taxonomy" id="222440"/>
    <lineage>
        <taxon>Eukaryota</taxon>
        <taxon>Metamonada</taxon>
        <taxon>Preaxostyla</taxon>
        <taxon>Oxymonadida</taxon>
        <taxon>Streblomastigidae</taxon>
        <taxon>Streblomastix</taxon>
    </lineage>
</organism>
<feature type="transmembrane region" description="Helical" evidence="10">
    <location>
        <begin position="6"/>
        <end position="28"/>
    </location>
</feature>
<keyword evidence="9" id="KW-0170">Cobalt</keyword>
<reference evidence="11 12" key="1">
    <citation type="submission" date="2019-03" db="EMBL/GenBank/DDBJ databases">
        <title>Single cell metagenomics reveals metabolic interactions within the superorganism composed of flagellate Streblomastix strix and complex community of Bacteroidetes bacteria on its surface.</title>
        <authorList>
            <person name="Treitli S.C."/>
            <person name="Kolisko M."/>
            <person name="Husnik F."/>
            <person name="Keeling P."/>
            <person name="Hampl V."/>
        </authorList>
    </citation>
    <scope>NUCLEOTIDE SEQUENCE [LARGE SCALE GENOMIC DNA]</scope>
    <source>
        <strain evidence="11">ST1C</strain>
    </source>
</reference>
<dbReference type="AlphaFoldDB" id="A0A5J4U179"/>
<evidence type="ECO:0000256" key="1">
    <source>
        <dbReference type="ARBA" id="ARBA00004155"/>
    </source>
</evidence>
<dbReference type="PANTHER" id="PTHR16130">
    <property type="entry name" value="LYSOSOMAL COBALAMIN TRANSPORTER-RELATED"/>
    <property type="match status" value="1"/>
</dbReference>
<evidence type="ECO:0000313" key="11">
    <source>
        <dbReference type="EMBL" id="KAA6364003.1"/>
    </source>
</evidence>
<comment type="subcellular location">
    <subcellularLocation>
        <location evidence="1">Lysosome membrane</location>
        <topology evidence="1">Multi-pass membrane protein</topology>
    </subcellularLocation>
</comment>
<proteinExistence type="inferred from homology"/>
<evidence type="ECO:0000313" key="12">
    <source>
        <dbReference type="Proteomes" id="UP000324800"/>
    </source>
</evidence>
<evidence type="ECO:0000256" key="10">
    <source>
        <dbReference type="SAM" id="Phobius"/>
    </source>
</evidence>
<protein>
    <recommendedName>
        <fullName evidence="13">Lysosomal cobalamin transporter</fullName>
    </recommendedName>
</protein>
<evidence type="ECO:0000256" key="6">
    <source>
        <dbReference type="ARBA" id="ARBA00022989"/>
    </source>
</evidence>
<keyword evidence="7 10" id="KW-0472">Membrane</keyword>
<evidence type="ECO:0000256" key="7">
    <source>
        <dbReference type="ARBA" id="ARBA00023136"/>
    </source>
</evidence>
<dbReference type="GO" id="GO:0005765">
    <property type="term" value="C:lysosomal membrane"/>
    <property type="evidence" value="ECO:0007669"/>
    <property type="project" value="UniProtKB-SubCell"/>
</dbReference>
<keyword evidence="6 10" id="KW-1133">Transmembrane helix</keyword>
<comment type="similarity">
    <text evidence="2">Belongs to the LIMR family. LMBRD1 subfamily.</text>
</comment>
<keyword evidence="4" id="KW-0846">Cobalamin</keyword>
<feature type="transmembrane region" description="Helical" evidence="10">
    <location>
        <begin position="37"/>
        <end position="59"/>
    </location>
</feature>
<evidence type="ECO:0000256" key="5">
    <source>
        <dbReference type="ARBA" id="ARBA00022692"/>
    </source>
</evidence>
<evidence type="ECO:0000256" key="8">
    <source>
        <dbReference type="ARBA" id="ARBA00023228"/>
    </source>
</evidence>
<sequence length="276" mass="31125">MLWLGFLILIAVSSSAFILAFVLIKALLRKEKDSGQLLTIIISSLGLTVAVACIIMIPVDIYNVNSSLNKDGTLPAKIESFDTITHRRTAIKVTFYIILLLTFITAFILIPFAYCFYEEGTDEDQGTGHRLCNTMKFVSVTIAIVIIIFVVGLFVVNKPKGGKIDEDWFKELFKNVERGDSAVIFCMAVMMLIGTFFYACYGSCGFNILPLSLLALCGICNKKDDGINEAQEKRRLIQKQRFQNERSKAIATKYSVRGQFDENSMNKKDRKEYERL</sequence>
<gene>
    <name evidence="11" type="ORF">EZS28_040470</name>
</gene>
<dbReference type="OrthoDB" id="73273at2759"/>
<name>A0A5J4U179_9EUKA</name>
<evidence type="ECO:0000256" key="3">
    <source>
        <dbReference type="ARBA" id="ARBA00022448"/>
    </source>
</evidence>
<keyword evidence="5 10" id="KW-0812">Transmembrane</keyword>
<keyword evidence="3" id="KW-0813">Transport</keyword>
<feature type="transmembrane region" description="Helical" evidence="10">
    <location>
        <begin position="137"/>
        <end position="156"/>
    </location>
</feature>
<accession>A0A5J4U179</accession>
<feature type="transmembrane region" description="Helical" evidence="10">
    <location>
        <begin position="95"/>
        <end position="117"/>
    </location>
</feature>
<dbReference type="PANTHER" id="PTHR16130:SF2">
    <property type="entry name" value="LYSOSOMAL COBALAMIN TRANSPORT ESCORT PROTEIN LMBD1"/>
    <property type="match status" value="1"/>
</dbReference>
<dbReference type="GO" id="GO:0072665">
    <property type="term" value="P:protein localization to vacuole"/>
    <property type="evidence" value="ECO:0007669"/>
    <property type="project" value="TreeGrafter"/>
</dbReference>
<evidence type="ECO:0008006" key="13">
    <source>
        <dbReference type="Google" id="ProtNLM"/>
    </source>
</evidence>
<dbReference type="InterPro" id="IPR006876">
    <property type="entry name" value="LMBR1-like_membr_prot"/>
</dbReference>
<comment type="caution">
    <text evidence="11">The sequence shown here is derived from an EMBL/GenBank/DDBJ whole genome shotgun (WGS) entry which is preliminary data.</text>
</comment>